<organism evidence="1">
    <name type="scientific">Arundo donax</name>
    <name type="common">Giant reed</name>
    <name type="synonym">Donax arundinaceus</name>
    <dbReference type="NCBI Taxonomy" id="35708"/>
    <lineage>
        <taxon>Eukaryota</taxon>
        <taxon>Viridiplantae</taxon>
        <taxon>Streptophyta</taxon>
        <taxon>Embryophyta</taxon>
        <taxon>Tracheophyta</taxon>
        <taxon>Spermatophyta</taxon>
        <taxon>Magnoliopsida</taxon>
        <taxon>Liliopsida</taxon>
        <taxon>Poales</taxon>
        <taxon>Poaceae</taxon>
        <taxon>PACMAD clade</taxon>
        <taxon>Arundinoideae</taxon>
        <taxon>Arundineae</taxon>
        <taxon>Arundo</taxon>
    </lineage>
</organism>
<name>A0A0A8YW51_ARUDO</name>
<evidence type="ECO:0000313" key="1">
    <source>
        <dbReference type="EMBL" id="JAD31374.1"/>
    </source>
</evidence>
<accession>A0A0A8YW51</accession>
<reference evidence="1" key="1">
    <citation type="submission" date="2014-09" db="EMBL/GenBank/DDBJ databases">
        <authorList>
            <person name="Magalhaes I.L.F."/>
            <person name="Oliveira U."/>
            <person name="Santos F.R."/>
            <person name="Vidigal T.H.D.A."/>
            <person name="Brescovit A.D."/>
            <person name="Santos A.J."/>
        </authorList>
    </citation>
    <scope>NUCLEOTIDE SEQUENCE</scope>
    <source>
        <tissue evidence="1">Shoot tissue taken approximately 20 cm above the soil surface</tissue>
    </source>
</reference>
<dbReference type="AlphaFoldDB" id="A0A0A8YW51"/>
<sequence>MTDEDILHSALIPHASWYGHMQVGRQELHRSSLQPKILPEKCPITPPNLD</sequence>
<proteinExistence type="predicted"/>
<protein>
    <submittedName>
        <fullName evidence="1">Uncharacterized protein</fullName>
    </submittedName>
</protein>
<reference evidence="1" key="2">
    <citation type="journal article" date="2015" name="Data Brief">
        <title>Shoot transcriptome of the giant reed, Arundo donax.</title>
        <authorList>
            <person name="Barrero R.A."/>
            <person name="Guerrero F.D."/>
            <person name="Moolhuijzen P."/>
            <person name="Goolsby J.A."/>
            <person name="Tidwell J."/>
            <person name="Bellgard S.E."/>
            <person name="Bellgard M.I."/>
        </authorList>
    </citation>
    <scope>NUCLEOTIDE SEQUENCE</scope>
    <source>
        <tissue evidence="1">Shoot tissue taken approximately 20 cm above the soil surface</tissue>
    </source>
</reference>
<dbReference type="EMBL" id="GBRH01266521">
    <property type="protein sequence ID" value="JAD31374.1"/>
    <property type="molecule type" value="Transcribed_RNA"/>
</dbReference>